<feature type="domain" description="MnmG N-terminal" evidence="2">
    <location>
        <begin position="1"/>
        <end position="62"/>
    </location>
</feature>
<gene>
    <name evidence="3" type="ORF">M9458_025242</name>
</gene>
<comment type="cofactor">
    <cofactor evidence="1">
        <name>FAD</name>
        <dbReference type="ChEBI" id="CHEBI:57692"/>
    </cofactor>
</comment>
<reference evidence="3 4" key="1">
    <citation type="submission" date="2024-05" db="EMBL/GenBank/DDBJ databases">
        <title>Genome sequencing and assembly of Indian major carp, Cirrhinus mrigala (Hamilton, 1822).</title>
        <authorList>
            <person name="Mohindra V."/>
            <person name="Chowdhury L.M."/>
            <person name="Lal K."/>
            <person name="Jena J.K."/>
        </authorList>
    </citation>
    <scope>NUCLEOTIDE SEQUENCE [LARGE SCALE GENOMIC DNA]</scope>
    <source>
        <strain evidence="3">CM1030</strain>
        <tissue evidence="3">Blood</tissue>
    </source>
</reference>
<evidence type="ECO:0000259" key="2">
    <source>
        <dbReference type="Pfam" id="PF01134"/>
    </source>
</evidence>
<protein>
    <recommendedName>
        <fullName evidence="2">MnmG N-terminal domain-containing protein</fullName>
    </recommendedName>
</protein>
<dbReference type="Proteomes" id="UP001529510">
    <property type="component" value="Unassembled WGS sequence"/>
</dbReference>
<dbReference type="Pfam" id="PF01134">
    <property type="entry name" value="GIDA"/>
    <property type="match status" value="1"/>
</dbReference>
<evidence type="ECO:0000313" key="4">
    <source>
        <dbReference type="Proteomes" id="UP001529510"/>
    </source>
</evidence>
<dbReference type="Gene3D" id="2.40.30.260">
    <property type="match status" value="1"/>
</dbReference>
<keyword evidence="4" id="KW-1185">Reference proteome</keyword>
<evidence type="ECO:0000313" key="3">
    <source>
        <dbReference type="EMBL" id="KAL0179800.1"/>
    </source>
</evidence>
<sequence>YCPSIESKVLRFPGRQHQVWLEPEGLTSDLMYPQGLSMTMSPEKQLCLIREIPGLQRAKIHTP</sequence>
<organism evidence="3 4">
    <name type="scientific">Cirrhinus mrigala</name>
    <name type="common">Mrigala</name>
    <dbReference type="NCBI Taxonomy" id="683832"/>
    <lineage>
        <taxon>Eukaryota</taxon>
        <taxon>Metazoa</taxon>
        <taxon>Chordata</taxon>
        <taxon>Craniata</taxon>
        <taxon>Vertebrata</taxon>
        <taxon>Euteleostomi</taxon>
        <taxon>Actinopterygii</taxon>
        <taxon>Neopterygii</taxon>
        <taxon>Teleostei</taxon>
        <taxon>Ostariophysi</taxon>
        <taxon>Cypriniformes</taxon>
        <taxon>Cyprinidae</taxon>
        <taxon>Labeoninae</taxon>
        <taxon>Labeonini</taxon>
        <taxon>Cirrhinus</taxon>
    </lineage>
</organism>
<feature type="non-terminal residue" evidence="3">
    <location>
        <position position="63"/>
    </location>
</feature>
<evidence type="ECO:0000256" key="1">
    <source>
        <dbReference type="ARBA" id="ARBA00001974"/>
    </source>
</evidence>
<dbReference type="PANTHER" id="PTHR11806">
    <property type="entry name" value="GLUCOSE INHIBITED DIVISION PROTEIN A"/>
    <property type="match status" value="1"/>
</dbReference>
<name>A0ABD0Q1L9_CIRMR</name>
<dbReference type="InterPro" id="IPR002218">
    <property type="entry name" value="MnmG-rel"/>
</dbReference>
<dbReference type="AlphaFoldDB" id="A0ABD0Q1L9"/>
<comment type="caution">
    <text evidence="3">The sequence shown here is derived from an EMBL/GenBank/DDBJ whole genome shotgun (WGS) entry which is preliminary data.</text>
</comment>
<dbReference type="InterPro" id="IPR040131">
    <property type="entry name" value="MnmG_N"/>
</dbReference>
<proteinExistence type="predicted"/>
<dbReference type="EMBL" id="JAMKFB020000012">
    <property type="protein sequence ID" value="KAL0179800.1"/>
    <property type="molecule type" value="Genomic_DNA"/>
</dbReference>
<feature type="non-terminal residue" evidence="3">
    <location>
        <position position="1"/>
    </location>
</feature>
<accession>A0ABD0Q1L9</accession>
<dbReference type="PANTHER" id="PTHR11806:SF0">
    <property type="entry name" value="PROTEIN MTO1 HOMOLOG, MITOCHONDRIAL"/>
    <property type="match status" value="1"/>
</dbReference>